<feature type="compositionally biased region" description="Polar residues" evidence="1">
    <location>
        <begin position="1339"/>
        <end position="1349"/>
    </location>
</feature>
<protein>
    <submittedName>
        <fullName evidence="2">Uncharacterized protein</fullName>
    </submittedName>
</protein>
<organism evidence="2 3">
    <name type="scientific">Pseudomonas fluorescens</name>
    <dbReference type="NCBI Taxonomy" id="294"/>
    <lineage>
        <taxon>Bacteria</taxon>
        <taxon>Pseudomonadati</taxon>
        <taxon>Pseudomonadota</taxon>
        <taxon>Gammaproteobacteria</taxon>
        <taxon>Pseudomonadales</taxon>
        <taxon>Pseudomonadaceae</taxon>
        <taxon>Pseudomonas</taxon>
    </lineage>
</organism>
<dbReference type="SUPFAM" id="SSF159501">
    <property type="entry name" value="EreA/ChaN-like"/>
    <property type="match status" value="1"/>
</dbReference>
<accession>A0A109KIP3</accession>
<evidence type="ECO:0000256" key="1">
    <source>
        <dbReference type="SAM" id="MobiDB-lite"/>
    </source>
</evidence>
<feature type="region of interest" description="Disordered" evidence="1">
    <location>
        <begin position="1315"/>
        <end position="1355"/>
    </location>
</feature>
<feature type="compositionally biased region" description="Polar residues" evidence="1">
    <location>
        <begin position="17"/>
        <end position="30"/>
    </location>
</feature>
<dbReference type="CDD" id="cd14729">
    <property type="entry name" value="RtxA-like"/>
    <property type="match status" value="1"/>
</dbReference>
<reference evidence="2 3" key="1">
    <citation type="submission" date="2015-05" db="EMBL/GenBank/DDBJ databases">
        <title>A genomic and transcriptomic approach to investigate the blue pigment phenotype in Pseudomonas fluorescens.</title>
        <authorList>
            <person name="Andreani N.A."/>
            <person name="Cardazzo B."/>
        </authorList>
    </citation>
    <scope>NUCLEOTIDE SEQUENCE [LARGE SCALE GENOMIC DNA]</scope>
    <source>
        <strain evidence="2 3">Ps_40</strain>
    </source>
</reference>
<proteinExistence type="predicted"/>
<comment type="caution">
    <text evidence="2">The sequence shown here is derived from an EMBL/GenBank/DDBJ whole genome shotgun (WGS) entry which is preliminary data.</text>
</comment>
<dbReference type="PATRIC" id="fig|294.195.peg.6743"/>
<feature type="region of interest" description="Disordered" evidence="1">
    <location>
        <begin position="1"/>
        <end position="37"/>
    </location>
</feature>
<evidence type="ECO:0000313" key="2">
    <source>
        <dbReference type="EMBL" id="KWV69902.1"/>
    </source>
</evidence>
<gene>
    <name evidence="2" type="ORF">PFL603g_06349</name>
</gene>
<sequence length="1638" mass="179154">MITGIAHPRLRRDISSEETTQASHTPQVSPLAQAPSAPEVEAIAPASAIRSDLIKGLQITDQRLLLNQYQQLNQDIQALLLRQPTLSSVIEQQLARSLGITPPVDVSSLYVHRYHTDEQGQRTLVSVEGITEALFKALRQLKTSPDAEPSTSTVGMEVGFYRSDSPSESTQQLQTRDTLLSIAQAIEKELPLSLARFWTEPRKGEPNPESPQNELLAIHREMLSTLAALGVEDGALTPAAKSLIDKAFEYPTLEARESAMKDGERPGVYPLKLEVPRPAGSLLAGAFLITSSDGSSATRPFNGANTDRTLLPGQQQGLTVLYTPRDGYETFDSPAKALAALRQRINDDPDAAEQLLLGLPIEVQQDLKGDWKTQLSQNLSPVEADVIAAGVPQLLARQRQQVINTLQALYDPQSVEPELVDPWRHLLTEADLHYAADLGPHFDGSNALEAREEWLDSRSRSIDARQALDQKLGNQKNWRYLAQKLNEFTETLSENPTERDVSAILKKTPMNIAPDSAHYQSYIRAPGLSVSLEAFLIENGLPLPKTRDDLVTLAQTAKARAQQHPLGNFAGGLSWPIPLDSDQQQTLRREAVEHAHSDPELPQEIPKRGALEHLGRNLHLCDQVLADPVKVLETLISSKDGQALGQAMQTKMDGIATDSSANDYALAAIQLMLDPESLTSPQRNHVAGFDLAHKKHWGKKLSTIVSGLRQHLIDTGRESPALAGAAAHLLLSRAAPHLLVKNIPDSVVYGSNAWANLCIAAAAIEANTPGRVATMSYAEVMLTADTAGTAPASAQAATILDWAVANDILPAKDDALYQPADLDKAQTLFKAQLDKLMEASSLIGGSFPRRKQMALDLLLKTFGPGMDFERKIFSKDNENPRSLLEIVMEELVMDGNWKLTEHVTGVDLDAIIAFTKGASFNIKRAFEDAFSTALKNFKTVKKTAILNALSNLPPEDRENLTQGKLNYFQEKSYRISLTPFAGDTLFHTSPVILVTAQHKGKKTTYEFDTAKGVVRSLGNRKTPRAPVTFSDEMIKEEPFYPDKKKAKDVDGWQSLFSLVPGNPVPVGRMDLGDLKESELDRAQPSSAPQPYMLLNPRSHHIADSVIKALELDNPAIKKAAADTTTFESNQETKEAVIEFFLNLIPFRSAIVNFMEGNYAEGITDLAVDVFGFVTAGAGMAAKIGKVVGTAGTAASKALKVAKIMLPPLLKELNPLNGVGDLLKGAGKIVYEGAEAIAGTVGALKGTTNRQALVRAASRYEAAATGTFKVGGNSVEGIAVKRNGRWYAYDVHEQKAFGGPQNFNPMHTLMPPSPKADFSPQGHVSTGPDNRFHPYKKTNTKMPYNNGSTPTKPPIVNKTDHLDSIEGEYIKHFNDASNEAHFTPSRMGPTEERFNQNMDEFHKALDPLNPTNRPVIPDAGDYEEIPSVIEKALDSSDVVIFGENHESLTMFHEIDKCIELFKRKNVKVVGIEGIVYDRAGKIIDDGMGFTGPGHRPAHPEFNLDTLMKKFDAAGIKVVPLDHMYLTRHRHKLGIYKGQSEADRHLQRLKEFNYYATRVIEKHKHEGKVIALVGRQHINTTQGVTGLAEATGGIGIGVYERLGINVGYGTKSMDKQPGPLGTLNAQNDLTGDLQIFTPEP</sequence>
<dbReference type="EMBL" id="LCYC01000064">
    <property type="protein sequence ID" value="KWV69902.1"/>
    <property type="molecule type" value="Genomic_DNA"/>
</dbReference>
<name>A0A109KIP3_PSEFL</name>
<dbReference type="Gene3D" id="3.40.50.11550">
    <property type="match status" value="1"/>
</dbReference>
<dbReference type="Proteomes" id="UP000063434">
    <property type="component" value="Unassembled WGS sequence"/>
</dbReference>
<dbReference type="RefSeq" id="WP_056783497.1">
    <property type="nucleotide sequence ID" value="NZ_LCYC01000064.1"/>
</dbReference>
<evidence type="ECO:0000313" key="3">
    <source>
        <dbReference type="Proteomes" id="UP000063434"/>
    </source>
</evidence>